<evidence type="ECO:0000259" key="1">
    <source>
        <dbReference type="Pfam" id="PF00149"/>
    </source>
</evidence>
<dbReference type="InterPro" id="IPR029052">
    <property type="entry name" value="Metallo-depent_PP-like"/>
</dbReference>
<sequence length="716" mass="80861">MAVVFAGPSCKADDVIANDLVPYFAEVPEVTLVTADNELIQRCRRGSRVTQQLNIMSPIQLLEDLEVVLAAPHPNFFESLTEDSGEENNDDNPAEEDRATLELLEHEIKLSAQLLEAEALLYSRRGGGCSSMNNKRRKKLKLKAQRVREKLFLARERGSTINKLVTDLVQNGPNTSSIRALPQHQQNTLLARFEKIRQSSTRRREQTGDRVILAELLRRQLLHKYGIPAAQTMPEPSIIPPGFAYTLRQGTSSLLKYEQGNDRRDLGDSVDCFGQENDHQSLRIIVVSDTHGMEDTLPLDNSDGILPDGDLLLHLGDFSIDRGPVQAYLEAFDKWLAKQPHKYKIVLRGNHDPRRLHFPISGATVVTSPQSFKIGVFHFYLVPFTRSLTVRSMPRTCDVVLSHVPPRGLLDNHYMYPDRHVGDITIRRGVERMKGGPPTLWLCGHIHEGRGSTRYAFVEDNGKETLLVNAANANAGLASRLDHGPAVVDLKVDELRGKYAEVVAMDGQYEFLNHRFTKDFFEIEPDPSNQQRDMLLAVDLGLRTGLSLFNDEGKLLRFDNFQFESPEQLLRAARSVLSSWEEDVKETDERGRRWKISKIAIEGGDPPLRDAWHEAAEGGRSILHVRPEEWRADLLLTKEKMDGEKAKSASRLIARQIVSDYGDFDFEGKFQTDMAESILLGLHVARRLGWIATRDPPVRRYSNGKVIVPEQTKQLV</sequence>
<gene>
    <name evidence="2" type="ORF">FisN_24Lh002</name>
</gene>
<evidence type="ECO:0000313" key="2">
    <source>
        <dbReference type="EMBL" id="GAX11061.1"/>
    </source>
</evidence>
<dbReference type="AlphaFoldDB" id="A0A1Z5JBC1"/>
<dbReference type="PANTHER" id="PTHR12905:SF0">
    <property type="entry name" value="CALCINEURIN-LIKE PHOSPHOESTERASE DOMAIN-CONTAINING PROTEIN"/>
    <property type="match status" value="1"/>
</dbReference>
<dbReference type="InterPro" id="IPR051693">
    <property type="entry name" value="UPF0046_metallophosphoest"/>
</dbReference>
<comment type="caution">
    <text evidence="2">The sequence shown here is derived from an EMBL/GenBank/DDBJ whole genome shotgun (WGS) entry which is preliminary data.</text>
</comment>
<name>A0A1Z5JBC1_FISSO</name>
<dbReference type="OrthoDB" id="630188at2759"/>
<evidence type="ECO:0000313" key="3">
    <source>
        <dbReference type="Proteomes" id="UP000198406"/>
    </source>
</evidence>
<feature type="domain" description="Calcineurin-like phosphoesterase" evidence="1">
    <location>
        <begin position="282"/>
        <end position="448"/>
    </location>
</feature>
<dbReference type="GO" id="GO:0016787">
    <property type="term" value="F:hydrolase activity"/>
    <property type="evidence" value="ECO:0007669"/>
    <property type="project" value="InterPro"/>
</dbReference>
<organism evidence="2 3">
    <name type="scientific">Fistulifera solaris</name>
    <name type="common">Oleaginous diatom</name>
    <dbReference type="NCBI Taxonomy" id="1519565"/>
    <lineage>
        <taxon>Eukaryota</taxon>
        <taxon>Sar</taxon>
        <taxon>Stramenopiles</taxon>
        <taxon>Ochrophyta</taxon>
        <taxon>Bacillariophyta</taxon>
        <taxon>Bacillariophyceae</taxon>
        <taxon>Bacillariophycidae</taxon>
        <taxon>Naviculales</taxon>
        <taxon>Naviculaceae</taxon>
        <taxon>Fistulifera</taxon>
    </lineage>
</organism>
<accession>A0A1Z5JBC1</accession>
<proteinExistence type="predicted"/>
<keyword evidence="3" id="KW-1185">Reference proteome</keyword>
<protein>
    <recommendedName>
        <fullName evidence="1">Calcineurin-like phosphoesterase domain-containing protein</fullName>
    </recommendedName>
</protein>
<dbReference type="InParanoid" id="A0A1Z5JBC1"/>
<dbReference type="EMBL" id="BDSP01000034">
    <property type="protein sequence ID" value="GAX11061.1"/>
    <property type="molecule type" value="Genomic_DNA"/>
</dbReference>
<dbReference type="Pfam" id="PF00149">
    <property type="entry name" value="Metallophos"/>
    <property type="match status" value="1"/>
</dbReference>
<dbReference type="Gene3D" id="3.60.21.10">
    <property type="match status" value="2"/>
</dbReference>
<dbReference type="Proteomes" id="UP000198406">
    <property type="component" value="Unassembled WGS sequence"/>
</dbReference>
<dbReference type="InterPro" id="IPR004843">
    <property type="entry name" value="Calcineurin-like_PHP"/>
</dbReference>
<dbReference type="PANTHER" id="PTHR12905">
    <property type="entry name" value="METALLOPHOSPHOESTERASE"/>
    <property type="match status" value="1"/>
</dbReference>
<dbReference type="SUPFAM" id="SSF56300">
    <property type="entry name" value="Metallo-dependent phosphatases"/>
    <property type="match status" value="1"/>
</dbReference>
<reference evidence="2 3" key="1">
    <citation type="journal article" date="2015" name="Plant Cell">
        <title>Oil accumulation by the oleaginous diatom Fistulifera solaris as revealed by the genome and transcriptome.</title>
        <authorList>
            <person name="Tanaka T."/>
            <person name="Maeda Y."/>
            <person name="Veluchamy A."/>
            <person name="Tanaka M."/>
            <person name="Abida H."/>
            <person name="Marechal E."/>
            <person name="Bowler C."/>
            <person name="Muto M."/>
            <person name="Sunaga Y."/>
            <person name="Tanaka M."/>
            <person name="Yoshino T."/>
            <person name="Taniguchi T."/>
            <person name="Fukuda Y."/>
            <person name="Nemoto M."/>
            <person name="Matsumoto M."/>
            <person name="Wong P.S."/>
            <person name="Aburatani S."/>
            <person name="Fujibuchi W."/>
        </authorList>
    </citation>
    <scope>NUCLEOTIDE SEQUENCE [LARGE SCALE GENOMIC DNA]</scope>
    <source>
        <strain evidence="2 3">JPCC DA0580</strain>
    </source>
</reference>